<dbReference type="InterPro" id="IPR011852">
    <property type="entry name" value="TRAP_TAXI"/>
</dbReference>
<evidence type="ECO:0008006" key="4">
    <source>
        <dbReference type="Google" id="ProtNLM"/>
    </source>
</evidence>
<name>A0A800NBD6_CYTFI</name>
<dbReference type="PROSITE" id="PS51257">
    <property type="entry name" value="PROKAR_LIPOPROTEIN"/>
    <property type="match status" value="1"/>
</dbReference>
<dbReference type="NCBIfam" id="TIGR02122">
    <property type="entry name" value="TRAP_TAXI"/>
    <property type="match status" value="1"/>
</dbReference>
<sequence>MKKSSLIGLVLVLVMSLLLSACSSSSEANGSEEKFLRIGTASMGGNFFPLGSAISTIISDHVDGFVGSAQATGGSAENANFLGTKEVELALVQSGTLREATTGTGAFEGRKIENMRGLTSIYFNEFHILVRKDAGINSIEDIKGKKVAVGPAASGIEINTNQLLEQYGITPDDYKAVHGTRQEATDGLQTGQVDVHIYGTGVGSAQVSELLRTGEVKLLPMSQEAIDKMIEEYPDFGAAVIPAGTYENQEEDIPTVAGSSVLVAHDEVDEEVVYSVMKQLYENKEDLISAHQYFKQMNTETATNGMVVDLHPGAEKYLKEVGAIK</sequence>
<gene>
    <name evidence="2" type="ORF">KIS1582_1177</name>
</gene>
<dbReference type="PANTHER" id="PTHR42941:SF1">
    <property type="entry name" value="SLL1037 PROTEIN"/>
    <property type="match status" value="1"/>
</dbReference>
<dbReference type="SUPFAM" id="SSF53850">
    <property type="entry name" value="Periplasmic binding protein-like II"/>
    <property type="match status" value="1"/>
</dbReference>
<dbReference type="RefSeq" id="WP_159344519.1">
    <property type="nucleotide sequence ID" value="NZ_JBALOT010000055.1"/>
</dbReference>
<protein>
    <recommendedName>
        <fullName evidence="4">TRAP transporter solute receptor, TAXI family</fullName>
    </recommendedName>
</protein>
<organism evidence="2 3">
    <name type="scientific">Cytobacillus firmus</name>
    <name type="common">Bacillus firmus</name>
    <dbReference type="NCBI Taxonomy" id="1399"/>
    <lineage>
        <taxon>Bacteria</taxon>
        <taxon>Bacillati</taxon>
        <taxon>Bacillota</taxon>
        <taxon>Bacilli</taxon>
        <taxon>Bacillales</taxon>
        <taxon>Bacillaceae</taxon>
        <taxon>Cytobacillus</taxon>
    </lineage>
</organism>
<dbReference type="Proteomes" id="UP000465778">
    <property type="component" value="Unassembled WGS sequence"/>
</dbReference>
<keyword evidence="1" id="KW-0732">Signal</keyword>
<comment type="caution">
    <text evidence="2">The sequence shown here is derived from an EMBL/GenBank/DDBJ whole genome shotgun (WGS) entry which is preliminary data.</text>
</comment>
<feature type="signal peptide" evidence="1">
    <location>
        <begin position="1"/>
        <end position="28"/>
    </location>
</feature>
<dbReference type="AlphaFoldDB" id="A0A800NBD6"/>
<proteinExistence type="predicted"/>
<reference evidence="2 3" key="1">
    <citation type="journal article" date="2020" name="G3 (Bethesda)">
        <title>Whole Genome Sequencing and Comparative Genomics of Two Nematicidal Bacillus Strains Reveals a Wide Range of Possible Virulence Factors.</title>
        <authorList>
            <person name="Susic N."/>
            <person name="Janezic S."/>
            <person name="Rupnik M."/>
            <person name="Geric Stare B."/>
        </authorList>
    </citation>
    <scope>NUCLEOTIDE SEQUENCE [LARGE SCALE GENOMIC DNA]</scope>
    <source>
        <strain evidence="2 3">I-1582</strain>
    </source>
</reference>
<dbReference type="OrthoDB" id="9776669at2"/>
<dbReference type="Gene3D" id="3.40.190.10">
    <property type="entry name" value="Periplasmic binding protein-like II"/>
    <property type="match status" value="2"/>
</dbReference>
<dbReference type="CDD" id="cd13520">
    <property type="entry name" value="PBP2_TAXI_TRAP"/>
    <property type="match status" value="1"/>
</dbReference>
<accession>A0A800NBD6</accession>
<feature type="chain" id="PRO_5031509700" description="TRAP transporter solute receptor, TAXI family" evidence="1">
    <location>
        <begin position="29"/>
        <end position="325"/>
    </location>
</feature>
<dbReference type="PANTHER" id="PTHR42941">
    <property type="entry name" value="SLL1037 PROTEIN"/>
    <property type="match status" value="1"/>
</dbReference>
<dbReference type="Pfam" id="PF16868">
    <property type="entry name" value="NMT1_3"/>
    <property type="match status" value="1"/>
</dbReference>
<evidence type="ECO:0000256" key="1">
    <source>
        <dbReference type="SAM" id="SignalP"/>
    </source>
</evidence>
<dbReference type="EMBL" id="VDEM01000008">
    <property type="protein sequence ID" value="KAF0824975.1"/>
    <property type="molecule type" value="Genomic_DNA"/>
</dbReference>
<evidence type="ECO:0000313" key="3">
    <source>
        <dbReference type="Proteomes" id="UP000465778"/>
    </source>
</evidence>
<evidence type="ECO:0000313" key="2">
    <source>
        <dbReference type="EMBL" id="KAF0824975.1"/>
    </source>
</evidence>